<evidence type="ECO:0000313" key="2">
    <source>
        <dbReference type="EMBL" id="CAD7011738.1"/>
    </source>
</evidence>
<reference evidence="2" key="1">
    <citation type="submission" date="2020-11" db="EMBL/GenBank/DDBJ databases">
        <authorList>
            <person name="Whitehead M."/>
        </authorList>
    </citation>
    <scope>NUCLEOTIDE SEQUENCE</scope>
    <source>
        <strain evidence="2">EGII</strain>
    </source>
</reference>
<name>A0A811V6G8_CERCA</name>
<dbReference type="Proteomes" id="UP000606786">
    <property type="component" value="Unassembled WGS sequence"/>
</dbReference>
<protein>
    <submittedName>
        <fullName evidence="2">(Mediterranean fruit fly) hypothetical protein</fullName>
    </submittedName>
</protein>
<feature type="non-terminal residue" evidence="2">
    <location>
        <position position="1"/>
    </location>
</feature>
<keyword evidence="3" id="KW-1185">Reference proteome</keyword>
<accession>A0A811V6G8</accession>
<organism evidence="2 3">
    <name type="scientific">Ceratitis capitata</name>
    <name type="common">Mediterranean fruit fly</name>
    <name type="synonym">Tephritis capitata</name>
    <dbReference type="NCBI Taxonomy" id="7213"/>
    <lineage>
        <taxon>Eukaryota</taxon>
        <taxon>Metazoa</taxon>
        <taxon>Ecdysozoa</taxon>
        <taxon>Arthropoda</taxon>
        <taxon>Hexapoda</taxon>
        <taxon>Insecta</taxon>
        <taxon>Pterygota</taxon>
        <taxon>Neoptera</taxon>
        <taxon>Endopterygota</taxon>
        <taxon>Diptera</taxon>
        <taxon>Brachycera</taxon>
        <taxon>Muscomorpha</taxon>
        <taxon>Tephritoidea</taxon>
        <taxon>Tephritidae</taxon>
        <taxon>Ceratitis</taxon>
        <taxon>Ceratitis</taxon>
    </lineage>
</organism>
<evidence type="ECO:0000313" key="3">
    <source>
        <dbReference type="Proteomes" id="UP000606786"/>
    </source>
</evidence>
<dbReference type="EMBL" id="CAJHJT010000056">
    <property type="protein sequence ID" value="CAD7011738.1"/>
    <property type="molecule type" value="Genomic_DNA"/>
</dbReference>
<sequence length="51" mass="5477">CLSCVVPLIIVHQFDSNCSSSSSSNDERRLHPAHSSDSDDAHHAVNFPAVS</sequence>
<feature type="compositionally biased region" description="Basic and acidic residues" evidence="1">
    <location>
        <begin position="25"/>
        <end position="43"/>
    </location>
</feature>
<gene>
    <name evidence="2" type="ORF">CCAP1982_LOCUS19850</name>
</gene>
<feature type="region of interest" description="Disordered" evidence="1">
    <location>
        <begin position="16"/>
        <end position="51"/>
    </location>
</feature>
<evidence type="ECO:0000256" key="1">
    <source>
        <dbReference type="SAM" id="MobiDB-lite"/>
    </source>
</evidence>
<proteinExistence type="predicted"/>
<dbReference type="AlphaFoldDB" id="A0A811V6G8"/>
<comment type="caution">
    <text evidence="2">The sequence shown here is derived from an EMBL/GenBank/DDBJ whole genome shotgun (WGS) entry which is preliminary data.</text>
</comment>